<sequence length="309" mass="34348">MFGDTFSGTKVGDGDWRSPVILIGTGDATIRSATSAPAATIPTMRDSFALRAPHHGSARRGISTVIPSDLLRSASRFICTRSSIAVWQRRLDRDLELCRQRNIVAALGNRAKFPRSCTTVTHSAGRGITTRRQLGICRVHRLSARQGHHLAARSPERYRRCAPVFGVGAANGRWSWGQDPTPLTPHDETWGELSLRRLPDGKWILGGFLSSHYALGYRVLDSPPRCTTRHSNGRSSARRGRLRTTPSTGSRNCTADTFFRLATRYARGVGLAVSQWNTSHGWPYRVMQFRATLRDTTRSSHRTADQITR</sequence>
<organism evidence="2">
    <name type="scientific">Mycobacterium xenopi 4042</name>
    <dbReference type="NCBI Taxonomy" id="1299334"/>
    <lineage>
        <taxon>Bacteria</taxon>
        <taxon>Bacillati</taxon>
        <taxon>Actinomycetota</taxon>
        <taxon>Actinomycetes</taxon>
        <taxon>Mycobacteriales</taxon>
        <taxon>Mycobacteriaceae</taxon>
        <taxon>Mycobacterium</taxon>
    </lineage>
</organism>
<reference evidence="2" key="1">
    <citation type="submission" date="2014-01" db="EMBL/GenBank/DDBJ databases">
        <authorList>
            <person name="Brown-Elliot B."/>
            <person name="Wallace R."/>
            <person name="Lenaerts A."/>
            <person name="Ordway D."/>
            <person name="DeGroote M.A."/>
            <person name="Parker T."/>
            <person name="Sizemore C."/>
            <person name="Tallon L.J."/>
            <person name="Sadzewicz L.K."/>
            <person name="Sengamalay N."/>
            <person name="Fraser C.M."/>
            <person name="Hine E."/>
            <person name="Shefchek K.A."/>
            <person name="Das S.P."/>
            <person name="Tettelin H."/>
        </authorList>
    </citation>
    <scope>NUCLEOTIDE SEQUENCE [LARGE SCALE GENOMIC DNA]</scope>
    <source>
        <strain evidence="2">4042</strain>
    </source>
</reference>
<evidence type="ECO:0000313" key="2">
    <source>
        <dbReference type="EMBL" id="EUA24083.1"/>
    </source>
</evidence>
<accession>X7ZZD0</accession>
<evidence type="ECO:0000256" key="1">
    <source>
        <dbReference type="SAM" id="MobiDB-lite"/>
    </source>
</evidence>
<dbReference type="PATRIC" id="fig|1299334.3.peg.6836"/>
<feature type="compositionally biased region" description="Basic residues" evidence="1">
    <location>
        <begin position="227"/>
        <end position="242"/>
    </location>
</feature>
<proteinExistence type="predicted"/>
<protein>
    <submittedName>
        <fullName evidence="2">Uncharacterized protein</fullName>
    </submittedName>
</protein>
<name>X7ZZD0_MYCXE</name>
<comment type="caution">
    <text evidence="2">The sequence shown here is derived from an EMBL/GenBank/DDBJ whole genome shotgun (WGS) entry which is preliminary data.</text>
</comment>
<dbReference type="AlphaFoldDB" id="X7ZZD0"/>
<gene>
    <name evidence="2" type="ORF">I553_8436</name>
</gene>
<feature type="region of interest" description="Disordered" evidence="1">
    <location>
        <begin position="225"/>
        <end position="250"/>
    </location>
</feature>
<dbReference type="EMBL" id="JAOB01000067">
    <property type="protein sequence ID" value="EUA24083.1"/>
    <property type="molecule type" value="Genomic_DNA"/>
</dbReference>